<dbReference type="EMBL" id="ULHB01000203">
    <property type="protein sequence ID" value="SYW85211.1"/>
    <property type="molecule type" value="Genomic_DNA"/>
</dbReference>
<protein>
    <submittedName>
        <fullName evidence="2">Uncharacterized protein</fullName>
    </submittedName>
</protein>
<evidence type="ECO:0000313" key="2">
    <source>
        <dbReference type="EMBL" id="SYW85211.1"/>
    </source>
</evidence>
<sequence length="1120" mass="121297">MPGPAMNLDRKYRSIGSATSSADFSSPALPELSLDASLQRFHQEDDVSVSSISSAARSRAWLRESQQYEIQHQSSWPQELSPHYHPTEPVSTERHPSFRFPPLLPSQPITSSKERLGATPLGDPALQARPRTSRGPSHPKPFLSSSSRATSIASIAEVEQQDKQDAQPRILFGTPFAGSAFERRIDDYPNDRQVGQRRSDSSASGVSPKQSYASLPVHRQEFQPNSSQSPVQARRPHASSLQIYEPQPSQWTILLAPLCNNNSSTNAEAQTHDETILLPLQRSIEDQIECLKAHLSTSPNFNAKCGSDSDVDFYLDLSSVSALPASTMARLTLQSWKIAFDRYFEDGATFDKHRDVSLPYLFRETGLPIVALIRFVLTPSLNSLRPSPSVFSKSHTAVSTFKSASAARSGIDTHDSSPWTRRESEMTVSRANTGRLGISSSMVQSKSFPGAPRTPVRKSALPYSPQTRSFPRGNVRPLISAALTLTASPTTQSQSHQQIGYRGGEDNKLRSLSLATAHPLSATEPVSTKQIQVAGGLPFGSDLQESVVSNPEEEHEAPPLRQRFQSSRGSSHRSFPSHTTSLSTHSTQPTSIHSSRSRIRSPSQHDESDGDADTEDDSDVGSRFWTQLSSLGEQVSREKTAPGFEGIGRARNVSASSTASSASVFDFSPLGILVPTEAEEPSRDIQHDTGSVNVSPTSLTLPTGTSTGLLGRRRAYSSMVPLTGWRAGDNDISTAENSAQDLPQVLLLHARESSGPSELNVFDSTDLVTPTVSTFQGRARAQSFQPSISFQPRLDASLALGGLGTKRQDVWEEAMNQLSDRFSRPKRQSVRKQSASGEMHASPRISADADIGGVVDQDHTQTTEDTTTVVVDRWPPSIESSPLPGLFYENWAERVDVGIDGDLGRRGSTVLLDGGEVEVPPTAAGPIEPGPTSTLTLVADDISHSTFAVISSGNPNVESADASDAGQRHNHAEEAHEGFSLSTNEKSGHFASGQTHSSAVQVLQIFEPPDDDRAAPPMILSSSLTRSRSMNAVGRPADLIGGTFILSERDRVSGAEPDIGMPRRADLLDMQHILLAADLAGQDSNPSEESPFKAATRVKRSLSTIFDMPSPDYSPRIYES</sequence>
<feature type="compositionally biased region" description="Low complexity" evidence="1">
    <location>
        <begin position="561"/>
        <end position="594"/>
    </location>
</feature>
<feature type="region of interest" description="Disordered" evidence="1">
    <location>
        <begin position="953"/>
        <end position="994"/>
    </location>
</feature>
<feature type="compositionally biased region" description="Low complexity" evidence="1">
    <location>
        <begin position="695"/>
        <end position="706"/>
    </location>
</feature>
<feature type="compositionally biased region" description="Acidic residues" evidence="1">
    <location>
        <begin position="608"/>
        <end position="619"/>
    </location>
</feature>
<feature type="compositionally biased region" description="Polar residues" evidence="1">
    <location>
        <begin position="426"/>
        <end position="447"/>
    </location>
</feature>
<feature type="compositionally biased region" description="Polar residues" evidence="1">
    <location>
        <begin position="201"/>
        <end position="211"/>
    </location>
</feature>
<evidence type="ECO:0000256" key="1">
    <source>
        <dbReference type="SAM" id="MobiDB-lite"/>
    </source>
</evidence>
<feature type="region of interest" description="Disordered" evidence="1">
    <location>
        <begin position="221"/>
        <end position="240"/>
    </location>
</feature>
<reference evidence="2" key="1">
    <citation type="submission" date="2018-08" db="EMBL/GenBank/DDBJ databases">
        <authorList>
            <person name="Guldener U."/>
        </authorList>
    </citation>
    <scope>NUCLEOTIDE SEQUENCE</scope>
    <source>
        <strain evidence="2">UB2</strain>
    </source>
</reference>
<evidence type="ECO:0000313" key="3">
    <source>
        <dbReference type="Proteomes" id="UP000658997"/>
    </source>
</evidence>
<accession>A0A8H8QS12</accession>
<organism evidence="2 3">
    <name type="scientific">Ustilago bromivora</name>
    <dbReference type="NCBI Taxonomy" id="307758"/>
    <lineage>
        <taxon>Eukaryota</taxon>
        <taxon>Fungi</taxon>
        <taxon>Dikarya</taxon>
        <taxon>Basidiomycota</taxon>
        <taxon>Ustilaginomycotina</taxon>
        <taxon>Ustilaginomycetes</taxon>
        <taxon>Ustilaginales</taxon>
        <taxon>Ustilaginaceae</taxon>
        <taxon>Ustilago</taxon>
    </lineage>
</organism>
<keyword evidence="3" id="KW-1185">Reference proteome</keyword>
<feature type="region of interest" description="Disordered" evidence="1">
    <location>
        <begin position="542"/>
        <end position="620"/>
    </location>
</feature>
<feature type="region of interest" description="Disordered" evidence="1">
    <location>
        <begin position="182"/>
        <end position="211"/>
    </location>
</feature>
<gene>
    <name evidence="2" type="ORF">UBRO2_05742</name>
</gene>
<feature type="region of interest" description="Disordered" evidence="1">
    <location>
        <begin position="409"/>
        <end position="474"/>
    </location>
</feature>
<feature type="region of interest" description="Disordered" evidence="1">
    <location>
        <begin position="683"/>
        <end position="706"/>
    </location>
</feature>
<feature type="region of interest" description="Disordered" evidence="1">
    <location>
        <begin position="72"/>
        <end position="149"/>
    </location>
</feature>
<comment type="caution">
    <text evidence="2">The sequence shown here is derived from an EMBL/GenBank/DDBJ whole genome shotgun (WGS) entry which is preliminary data.</text>
</comment>
<name>A0A8H8QS12_9BASI</name>
<feature type="region of interest" description="Disordered" evidence="1">
    <location>
        <begin position="822"/>
        <end position="842"/>
    </location>
</feature>
<feature type="compositionally biased region" description="Basic and acidic residues" evidence="1">
    <location>
        <begin position="411"/>
        <end position="425"/>
    </location>
</feature>
<proteinExistence type="predicted"/>
<feature type="compositionally biased region" description="Basic and acidic residues" evidence="1">
    <location>
        <begin position="966"/>
        <end position="977"/>
    </location>
</feature>
<feature type="compositionally biased region" description="Polar residues" evidence="1">
    <location>
        <begin position="222"/>
        <end position="231"/>
    </location>
</feature>
<dbReference type="Proteomes" id="UP000658997">
    <property type="component" value="Unassembled WGS sequence"/>
</dbReference>
<dbReference type="AlphaFoldDB" id="A0A8H8QS12"/>